<organism evidence="2 3">
    <name type="scientific">Malus domestica</name>
    <name type="common">Apple</name>
    <name type="synonym">Pyrus malus</name>
    <dbReference type="NCBI Taxonomy" id="3750"/>
    <lineage>
        <taxon>Eukaryota</taxon>
        <taxon>Viridiplantae</taxon>
        <taxon>Streptophyta</taxon>
        <taxon>Embryophyta</taxon>
        <taxon>Tracheophyta</taxon>
        <taxon>Spermatophyta</taxon>
        <taxon>Magnoliopsida</taxon>
        <taxon>eudicotyledons</taxon>
        <taxon>Gunneridae</taxon>
        <taxon>Pentapetalae</taxon>
        <taxon>rosids</taxon>
        <taxon>fabids</taxon>
        <taxon>Rosales</taxon>
        <taxon>Rosaceae</taxon>
        <taxon>Amygdaloideae</taxon>
        <taxon>Maleae</taxon>
        <taxon>Malus</taxon>
    </lineage>
</organism>
<keyword evidence="3" id="KW-1185">Reference proteome</keyword>
<evidence type="ECO:0000313" key="3">
    <source>
        <dbReference type="Proteomes" id="UP000290289"/>
    </source>
</evidence>
<reference evidence="2 3" key="1">
    <citation type="submission" date="2018-10" db="EMBL/GenBank/DDBJ databases">
        <title>A high-quality apple genome assembly.</title>
        <authorList>
            <person name="Hu J."/>
        </authorList>
    </citation>
    <scope>NUCLEOTIDE SEQUENCE [LARGE SCALE GENOMIC DNA]</scope>
    <source>
        <strain evidence="3">cv. HFTH1</strain>
        <tissue evidence="2">Young leaf</tissue>
    </source>
</reference>
<accession>A0A498HZL7</accession>
<sequence>MATRLMSESCVQGIRKIDDHAHADKGTLWYSGKPANNEISFGKPDCVGKGGGAGGGGSHHKNKKDQGGSNSGGGFGGGNGKGIGGDQTLPATMGLVSLEVESSPELLGMELKGGNGRTQIDISKTGITESMLSEWRTRCSDMDFT</sequence>
<feature type="compositionally biased region" description="Gly residues" evidence="1">
    <location>
        <begin position="48"/>
        <end position="57"/>
    </location>
</feature>
<feature type="region of interest" description="Disordered" evidence="1">
    <location>
        <begin position="41"/>
        <end position="89"/>
    </location>
</feature>
<name>A0A498HZL7_MALDO</name>
<evidence type="ECO:0000256" key="1">
    <source>
        <dbReference type="SAM" id="MobiDB-lite"/>
    </source>
</evidence>
<comment type="caution">
    <text evidence="2">The sequence shown here is derived from an EMBL/GenBank/DDBJ whole genome shotgun (WGS) entry which is preliminary data.</text>
</comment>
<dbReference type="AlphaFoldDB" id="A0A498HZL7"/>
<protein>
    <submittedName>
        <fullName evidence="2">Uncharacterized protein</fullName>
    </submittedName>
</protein>
<dbReference type="EMBL" id="RDQH01000341">
    <property type="protein sequence ID" value="RXH74571.1"/>
    <property type="molecule type" value="Genomic_DNA"/>
</dbReference>
<feature type="compositionally biased region" description="Gly residues" evidence="1">
    <location>
        <begin position="69"/>
        <end position="85"/>
    </location>
</feature>
<gene>
    <name evidence="2" type="ORF">DVH24_029292</name>
</gene>
<dbReference type="Proteomes" id="UP000290289">
    <property type="component" value="Chromosome 15"/>
</dbReference>
<evidence type="ECO:0000313" key="2">
    <source>
        <dbReference type="EMBL" id="RXH74571.1"/>
    </source>
</evidence>
<proteinExistence type="predicted"/>